<dbReference type="PANTHER" id="PTHR10159:SF519">
    <property type="entry name" value="DUAL SPECIFICITY PROTEIN PHOSPHATASE MPK3"/>
    <property type="match status" value="1"/>
</dbReference>
<dbReference type="PROSITE" id="PS00383">
    <property type="entry name" value="TYR_PHOSPHATASE_1"/>
    <property type="match status" value="1"/>
</dbReference>
<feature type="region of interest" description="Disordered" evidence="5">
    <location>
        <begin position="1"/>
        <end position="20"/>
    </location>
</feature>
<sequence length="331" mass="37207">MDGQSSEPTSIVRQKNHKNLSLDLLRLQQDSSQPSQRSLEGTKPSLADGHYKHGPVQILPSLFLGAFHNALQPDVISCCNISCILNVASEIEPPILMTGIQYHHLRWTHAQDLSREFSHAIRVLESVLSTGAKVLVHCQCGIERSAALVIAYILYLSRRPRNVQVPENPISKSMSLEEAYEFVRDRAPGIRPNMELMYQLGEFEQTLLPHKQPVPNSRRRAGSAAAKSHLLANRFSSTKRPRASSFREVPVRPLCSPRIHVDNTRTEPTAIAPILVMLMTMTLLPLMAWYSQTKDLSPRPNDPTSDQPSTPISPLSLHRLFYKRNLDIHTP</sequence>
<evidence type="ECO:0000313" key="10">
    <source>
        <dbReference type="Proteomes" id="UP000605846"/>
    </source>
</evidence>
<evidence type="ECO:0000256" key="2">
    <source>
        <dbReference type="ARBA" id="ARBA00013064"/>
    </source>
</evidence>
<accession>A0A8H7BY96</accession>
<dbReference type="Pfam" id="PF00782">
    <property type="entry name" value="DSPc"/>
    <property type="match status" value="1"/>
</dbReference>
<evidence type="ECO:0000256" key="6">
    <source>
        <dbReference type="SAM" id="Phobius"/>
    </source>
</evidence>
<dbReference type="GO" id="GO:0008330">
    <property type="term" value="F:protein tyrosine/threonine phosphatase activity"/>
    <property type="evidence" value="ECO:0007669"/>
    <property type="project" value="TreeGrafter"/>
</dbReference>
<proteinExistence type="inferred from homology"/>
<dbReference type="GO" id="GO:0005737">
    <property type="term" value="C:cytoplasm"/>
    <property type="evidence" value="ECO:0007669"/>
    <property type="project" value="TreeGrafter"/>
</dbReference>
<feature type="domain" description="Tyrosine-protein phosphatase" evidence="7">
    <location>
        <begin position="54"/>
        <end position="209"/>
    </location>
</feature>
<feature type="region of interest" description="Disordered" evidence="5">
    <location>
        <begin position="295"/>
        <end position="314"/>
    </location>
</feature>
<dbReference type="InterPro" id="IPR029021">
    <property type="entry name" value="Prot-tyrosine_phosphatase-like"/>
</dbReference>
<evidence type="ECO:0000259" key="8">
    <source>
        <dbReference type="PROSITE" id="PS50056"/>
    </source>
</evidence>
<keyword evidence="10" id="KW-1185">Reference proteome</keyword>
<dbReference type="SUPFAM" id="SSF52799">
    <property type="entry name" value="(Phosphotyrosine protein) phosphatases II"/>
    <property type="match status" value="1"/>
</dbReference>
<dbReference type="InterPro" id="IPR000387">
    <property type="entry name" value="Tyr_Pase_dom"/>
</dbReference>
<evidence type="ECO:0000256" key="4">
    <source>
        <dbReference type="ARBA" id="ARBA00022912"/>
    </source>
</evidence>
<evidence type="ECO:0000256" key="1">
    <source>
        <dbReference type="ARBA" id="ARBA00008601"/>
    </source>
</evidence>
<dbReference type="InterPro" id="IPR020422">
    <property type="entry name" value="TYR_PHOSPHATASE_DUAL_dom"/>
</dbReference>
<dbReference type="GO" id="GO:0033550">
    <property type="term" value="F:MAP kinase tyrosine phosphatase activity"/>
    <property type="evidence" value="ECO:0007669"/>
    <property type="project" value="TreeGrafter"/>
</dbReference>
<comment type="similarity">
    <text evidence="1">Belongs to the protein-tyrosine phosphatase family. Non-receptor class dual specificity subfamily.</text>
</comment>
<dbReference type="PROSITE" id="PS50054">
    <property type="entry name" value="TYR_PHOSPHATASE_DUAL"/>
    <property type="match status" value="1"/>
</dbReference>
<dbReference type="InterPro" id="IPR000340">
    <property type="entry name" value="Dual-sp_phosphatase_cat-dom"/>
</dbReference>
<dbReference type="SMART" id="SM00195">
    <property type="entry name" value="DSPc"/>
    <property type="match status" value="1"/>
</dbReference>
<keyword evidence="4" id="KW-0904">Protein phosphatase</keyword>
<feature type="compositionally biased region" description="Polar residues" evidence="5">
    <location>
        <begin position="1"/>
        <end position="13"/>
    </location>
</feature>
<dbReference type="PANTHER" id="PTHR10159">
    <property type="entry name" value="DUAL SPECIFICITY PROTEIN PHOSPHATASE"/>
    <property type="match status" value="1"/>
</dbReference>
<organism evidence="9 10">
    <name type="scientific">Apophysomyces ossiformis</name>
    <dbReference type="NCBI Taxonomy" id="679940"/>
    <lineage>
        <taxon>Eukaryota</taxon>
        <taxon>Fungi</taxon>
        <taxon>Fungi incertae sedis</taxon>
        <taxon>Mucoromycota</taxon>
        <taxon>Mucoromycotina</taxon>
        <taxon>Mucoromycetes</taxon>
        <taxon>Mucorales</taxon>
        <taxon>Mucorineae</taxon>
        <taxon>Mucoraceae</taxon>
        <taxon>Apophysomyces</taxon>
    </lineage>
</organism>
<keyword evidence="6" id="KW-0812">Transmembrane</keyword>
<name>A0A8H7BY96_9FUNG</name>
<dbReference type="InterPro" id="IPR003595">
    <property type="entry name" value="Tyr_Pase_cat"/>
</dbReference>
<dbReference type="OrthoDB" id="2017893at2759"/>
<evidence type="ECO:0000259" key="7">
    <source>
        <dbReference type="PROSITE" id="PS50054"/>
    </source>
</evidence>
<keyword evidence="6" id="KW-0472">Membrane</keyword>
<dbReference type="EMBL" id="JABAYA010000016">
    <property type="protein sequence ID" value="KAF7730405.1"/>
    <property type="molecule type" value="Genomic_DNA"/>
</dbReference>
<comment type="caution">
    <text evidence="9">The sequence shown here is derived from an EMBL/GenBank/DDBJ whole genome shotgun (WGS) entry which is preliminary data.</text>
</comment>
<keyword evidence="3" id="KW-0378">Hydrolase</keyword>
<gene>
    <name evidence="9" type="primary">DUSP4</name>
    <name evidence="9" type="ORF">EC973_002211</name>
</gene>
<feature type="compositionally biased region" description="Polar residues" evidence="5">
    <location>
        <begin position="302"/>
        <end position="313"/>
    </location>
</feature>
<dbReference type="Proteomes" id="UP000605846">
    <property type="component" value="Unassembled WGS sequence"/>
</dbReference>
<protein>
    <recommendedName>
        <fullName evidence="2">protein-tyrosine-phosphatase</fullName>
        <ecNumber evidence="2">3.1.3.48</ecNumber>
    </recommendedName>
</protein>
<dbReference type="GO" id="GO:0043409">
    <property type="term" value="P:negative regulation of MAPK cascade"/>
    <property type="evidence" value="ECO:0007669"/>
    <property type="project" value="TreeGrafter"/>
</dbReference>
<dbReference type="InterPro" id="IPR016130">
    <property type="entry name" value="Tyr_Pase_AS"/>
</dbReference>
<feature type="domain" description="Tyrosine specific protein phosphatases" evidence="8">
    <location>
        <begin position="115"/>
        <end position="198"/>
    </location>
</feature>
<keyword evidence="6" id="KW-1133">Transmembrane helix</keyword>
<dbReference type="SMART" id="SM00404">
    <property type="entry name" value="PTPc_motif"/>
    <property type="match status" value="1"/>
</dbReference>
<feature type="transmembrane region" description="Helical" evidence="6">
    <location>
        <begin position="270"/>
        <end position="290"/>
    </location>
</feature>
<dbReference type="PROSITE" id="PS50056">
    <property type="entry name" value="TYR_PHOSPHATASE_2"/>
    <property type="match status" value="1"/>
</dbReference>
<dbReference type="CDD" id="cd14498">
    <property type="entry name" value="DSP"/>
    <property type="match status" value="1"/>
</dbReference>
<reference evidence="9" key="1">
    <citation type="submission" date="2020-01" db="EMBL/GenBank/DDBJ databases">
        <title>Genome Sequencing of Three Apophysomyces-Like Fungal Strains Confirms a Novel Fungal Genus in the Mucoromycota with divergent Burkholderia-like Endosymbiotic Bacteria.</title>
        <authorList>
            <person name="Stajich J.E."/>
            <person name="Macias A.M."/>
            <person name="Carter-House D."/>
            <person name="Lovett B."/>
            <person name="Kasson L.R."/>
            <person name="Berry K."/>
            <person name="Grigoriev I."/>
            <person name="Chang Y."/>
            <person name="Spatafora J."/>
            <person name="Kasson M.T."/>
        </authorList>
    </citation>
    <scope>NUCLEOTIDE SEQUENCE</scope>
    <source>
        <strain evidence="9">NRRL A-21654</strain>
    </source>
</reference>
<dbReference type="GO" id="GO:0017017">
    <property type="term" value="F:MAP kinase tyrosine/serine/threonine phosphatase activity"/>
    <property type="evidence" value="ECO:0007669"/>
    <property type="project" value="TreeGrafter"/>
</dbReference>
<evidence type="ECO:0000313" key="9">
    <source>
        <dbReference type="EMBL" id="KAF7730405.1"/>
    </source>
</evidence>
<evidence type="ECO:0000256" key="3">
    <source>
        <dbReference type="ARBA" id="ARBA00022801"/>
    </source>
</evidence>
<evidence type="ECO:0000256" key="5">
    <source>
        <dbReference type="SAM" id="MobiDB-lite"/>
    </source>
</evidence>
<dbReference type="Gene3D" id="3.90.190.10">
    <property type="entry name" value="Protein tyrosine phosphatase superfamily"/>
    <property type="match status" value="1"/>
</dbReference>
<dbReference type="EC" id="3.1.3.48" evidence="2"/>
<dbReference type="AlphaFoldDB" id="A0A8H7BY96"/>